<reference evidence="15 16" key="1">
    <citation type="submission" date="2022-04" db="EMBL/GenBank/DDBJ databases">
        <authorList>
            <person name="Grouzdev D.S."/>
            <person name="Pantiukh K.S."/>
            <person name="Krutkina M.S."/>
        </authorList>
    </citation>
    <scope>NUCLEOTIDE SEQUENCE [LARGE SCALE GENOMIC DNA]</scope>
    <source>
        <strain evidence="15 16">6x-1</strain>
    </source>
</reference>
<name>A0ABT0D6N1_9HYPH</name>
<evidence type="ECO:0000256" key="6">
    <source>
        <dbReference type="ARBA" id="ARBA00022723"/>
    </source>
</evidence>
<keyword evidence="16" id="KW-1185">Reference proteome</keyword>
<comment type="subcellular location">
    <subcellularLocation>
        <location evidence="2">Endoplasmic reticulum membrane</location>
        <topology evidence="2">Single-pass type II membrane protein</topology>
    </subcellularLocation>
    <subcellularLocation>
        <location evidence="1">Golgi apparatus membrane</location>
        <topology evidence="1">Single-pass type II membrane protein</topology>
    </subcellularLocation>
</comment>
<protein>
    <recommendedName>
        <fullName evidence="14">Peptide O-xylosyltransferase</fullName>
    </recommendedName>
</protein>
<keyword evidence="9" id="KW-1133">Transmembrane helix</keyword>
<evidence type="ECO:0000256" key="11">
    <source>
        <dbReference type="ARBA" id="ARBA00023136"/>
    </source>
</evidence>
<dbReference type="Pfam" id="PF02485">
    <property type="entry name" value="Branch"/>
    <property type="match status" value="1"/>
</dbReference>
<evidence type="ECO:0000256" key="14">
    <source>
        <dbReference type="ARBA" id="ARBA00042865"/>
    </source>
</evidence>
<keyword evidence="7" id="KW-0256">Endoplasmic reticulum</keyword>
<dbReference type="EMBL" id="JALKCH010000001">
    <property type="protein sequence ID" value="MCK0195608.1"/>
    <property type="molecule type" value="Genomic_DNA"/>
</dbReference>
<keyword evidence="10" id="KW-0333">Golgi apparatus</keyword>
<keyword evidence="8" id="KW-0735">Signal-anchor</keyword>
<evidence type="ECO:0000256" key="13">
    <source>
        <dbReference type="ARBA" id="ARBA00023180"/>
    </source>
</evidence>
<evidence type="ECO:0000256" key="12">
    <source>
        <dbReference type="ARBA" id="ARBA00023157"/>
    </source>
</evidence>
<evidence type="ECO:0000256" key="2">
    <source>
        <dbReference type="ARBA" id="ARBA00004648"/>
    </source>
</evidence>
<accession>A0ABT0D6N1</accession>
<keyword evidence="11" id="KW-0472">Membrane</keyword>
<evidence type="ECO:0000256" key="7">
    <source>
        <dbReference type="ARBA" id="ARBA00022824"/>
    </source>
</evidence>
<evidence type="ECO:0000313" key="15">
    <source>
        <dbReference type="EMBL" id="MCK0195608.1"/>
    </source>
</evidence>
<keyword evidence="5" id="KW-0812">Transmembrane</keyword>
<proteinExistence type="predicted"/>
<dbReference type="RefSeq" id="WP_247025883.1">
    <property type="nucleotide sequence ID" value="NZ_JALKCH010000001.1"/>
</dbReference>
<keyword evidence="4" id="KW-0808">Transferase</keyword>
<dbReference type="Proteomes" id="UP001203284">
    <property type="component" value="Unassembled WGS sequence"/>
</dbReference>
<dbReference type="InterPro" id="IPR003406">
    <property type="entry name" value="Glyco_trans_14"/>
</dbReference>
<comment type="caution">
    <text evidence="15">The sequence shown here is derived from an EMBL/GenBank/DDBJ whole genome shotgun (WGS) entry which is preliminary data.</text>
</comment>
<dbReference type="PANTHER" id="PTHR46025:SF3">
    <property type="entry name" value="XYLOSYLTRANSFERASE OXT"/>
    <property type="match status" value="1"/>
</dbReference>
<evidence type="ECO:0000256" key="9">
    <source>
        <dbReference type="ARBA" id="ARBA00022989"/>
    </source>
</evidence>
<keyword evidence="12" id="KW-1015">Disulfide bond</keyword>
<evidence type="ECO:0000256" key="5">
    <source>
        <dbReference type="ARBA" id="ARBA00022692"/>
    </source>
</evidence>
<keyword evidence="3" id="KW-0328">Glycosyltransferase</keyword>
<keyword evidence="6" id="KW-0479">Metal-binding</keyword>
<dbReference type="InterPro" id="IPR043538">
    <property type="entry name" value="XYLT"/>
</dbReference>
<gene>
    <name evidence="15" type="ORF">MWN34_01640</name>
</gene>
<evidence type="ECO:0000256" key="8">
    <source>
        <dbReference type="ARBA" id="ARBA00022968"/>
    </source>
</evidence>
<sequence length="317" mass="35882">MDAENIGYIVLAHGDMPQLKRLLGALDRHSPKFVHVDAKYTASLPDISEYNAEYVEPRGIGYWGSISLVDLTRSSMKQALRNTNIERLVLLSGSCFPIESPENIRMFFQSNQGKEYIDYFFVKDGSVKYQNKMNKYWIPDDIYMWLRPLFGDKCVKYLARLSTRAANIFLPLRKPSIAYNVAFGSQWWALTRESAEHVVDVLDGDKELRRAFKYTLAPDEMYIHTIVSNSPFSENIYGSRSFEGGGTFRKANLHFINEDLAKFCTLNDLNDVLASGKLFVRKVRSRDGVELCRALQARHVNAGATYPSEAGDASAGG</sequence>
<evidence type="ECO:0000256" key="1">
    <source>
        <dbReference type="ARBA" id="ARBA00004323"/>
    </source>
</evidence>
<dbReference type="PANTHER" id="PTHR46025">
    <property type="entry name" value="XYLOSYLTRANSFERASE OXT"/>
    <property type="match status" value="1"/>
</dbReference>
<evidence type="ECO:0000256" key="4">
    <source>
        <dbReference type="ARBA" id="ARBA00022679"/>
    </source>
</evidence>
<keyword evidence="13" id="KW-0325">Glycoprotein</keyword>
<evidence type="ECO:0000256" key="10">
    <source>
        <dbReference type="ARBA" id="ARBA00023034"/>
    </source>
</evidence>
<organism evidence="15 16">
    <name type="scientific">Ancylobacter crimeensis</name>
    <dbReference type="NCBI Taxonomy" id="2579147"/>
    <lineage>
        <taxon>Bacteria</taxon>
        <taxon>Pseudomonadati</taxon>
        <taxon>Pseudomonadota</taxon>
        <taxon>Alphaproteobacteria</taxon>
        <taxon>Hyphomicrobiales</taxon>
        <taxon>Xanthobacteraceae</taxon>
        <taxon>Ancylobacter</taxon>
    </lineage>
</organism>
<evidence type="ECO:0000313" key="16">
    <source>
        <dbReference type="Proteomes" id="UP001203284"/>
    </source>
</evidence>
<evidence type="ECO:0000256" key="3">
    <source>
        <dbReference type="ARBA" id="ARBA00022676"/>
    </source>
</evidence>